<gene>
    <name evidence="2" type="ORF">VPK24_00345</name>
</gene>
<feature type="transmembrane region" description="Helical" evidence="1">
    <location>
        <begin position="192"/>
        <end position="211"/>
    </location>
</feature>
<dbReference type="Pfam" id="PF04955">
    <property type="entry name" value="HupE_UreJ"/>
    <property type="match status" value="1"/>
</dbReference>
<dbReference type="PIRSF" id="PIRSF016919">
    <property type="entry name" value="HupE_UreJ"/>
    <property type="match status" value="1"/>
</dbReference>
<comment type="caution">
    <text evidence="2">The sequence shown here is derived from an EMBL/GenBank/DDBJ whole genome shotgun (WGS) entry which is preliminary data.</text>
</comment>
<evidence type="ECO:0000313" key="3">
    <source>
        <dbReference type="Proteomes" id="UP001604335"/>
    </source>
</evidence>
<keyword evidence="1" id="KW-0812">Transmembrane</keyword>
<accession>A0ABW7C7H4</accession>
<evidence type="ECO:0000256" key="1">
    <source>
        <dbReference type="SAM" id="Phobius"/>
    </source>
</evidence>
<dbReference type="Proteomes" id="UP001604335">
    <property type="component" value="Unassembled WGS sequence"/>
</dbReference>
<evidence type="ECO:0000313" key="2">
    <source>
        <dbReference type="EMBL" id="MFG3816069.1"/>
    </source>
</evidence>
<feature type="transmembrane region" description="Helical" evidence="1">
    <location>
        <begin position="79"/>
        <end position="97"/>
    </location>
</feature>
<sequence>MRQTKTLASVQGCFAGAVTGLALLLAALPASAHHMMGGQVPSNGFEGFMSGLAHPVIGLDHLAFVAASGLVAIGAARGWIVPVVFAAAALGGTGLHLQSWDLPFPELMVSGSVVLFGLLLAMGRQLPTVALGAIALVAGLFHGYAYGESIVGAGMVPLTAYLIGFTAIQLTIALGVRGLVQQLAEGSIAQTLRYIGFAIVGAGAAFLASALGA</sequence>
<reference evidence="3" key="1">
    <citation type="journal article" date="2024" name="Algal Res.">
        <title>Biochemical, toxicological and genomic investigation of a high-biomass producing Limnothrix strain isolated from Italian shallow drinking water reservoir.</title>
        <authorList>
            <person name="Simonazzi M."/>
            <person name="Shishido T.K."/>
            <person name="Delbaje E."/>
            <person name="Wahlsten M."/>
            <person name="Fewer D.P."/>
            <person name="Sivonen K."/>
            <person name="Pezzolesi L."/>
            <person name="Pistocchi R."/>
        </authorList>
    </citation>
    <scope>NUCLEOTIDE SEQUENCE [LARGE SCALE GENOMIC DNA]</scope>
    <source>
        <strain evidence="3">LRLZ20PSL1</strain>
    </source>
</reference>
<feature type="transmembrane region" description="Helical" evidence="1">
    <location>
        <begin position="158"/>
        <end position="180"/>
    </location>
</feature>
<feature type="transmembrane region" description="Helical" evidence="1">
    <location>
        <begin position="12"/>
        <end position="32"/>
    </location>
</feature>
<feature type="transmembrane region" description="Helical" evidence="1">
    <location>
        <begin position="103"/>
        <end position="121"/>
    </location>
</feature>
<proteinExistence type="predicted"/>
<keyword evidence="1" id="KW-0472">Membrane</keyword>
<keyword evidence="1" id="KW-1133">Transmembrane helix</keyword>
<dbReference type="InterPro" id="IPR007038">
    <property type="entry name" value="HupE_UreJ"/>
</dbReference>
<feature type="transmembrane region" description="Helical" evidence="1">
    <location>
        <begin position="52"/>
        <end position="72"/>
    </location>
</feature>
<dbReference type="EMBL" id="JAZAQF010000001">
    <property type="protein sequence ID" value="MFG3816069.1"/>
    <property type="molecule type" value="Genomic_DNA"/>
</dbReference>
<name>A0ABW7C7H4_9CYAN</name>
<feature type="transmembrane region" description="Helical" evidence="1">
    <location>
        <begin position="128"/>
        <end position="146"/>
    </location>
</feature>
<keyword evidence="3" id="KW-1185">Reference proteome</keyword>
<dbReference type="RefSeq" id="WP_393009700.1">
    <property type="nucleotide sequence ID" value="NZ_JAZAQF010000001.1"/>
</dbReference>
<protein>
    <submittedName>
        <fullName evidence="2">HupE/UreJ family protein</fullName>
    </submittedName>
</protein>
<organism evidence="2 3">
    <name type="scientific">Limnothrix redekei LRLZ20PSL1</name>
    <dbReference type="NCBI Taxonomy" id="3112953"/>
    <lineage>
        <taxon>Bacteria</taxon>
        <taxon>Bacillati</taxon>
        <taxon>Cyanobacteriota</taxon>
        <taxon>Cyanophyceae</taxon>
        <taxon>Pseudanabaenales</taxon>
        <taxon>Pseudanabaenaceae</taxon>
        <taxon>Limnothrix</taxon>
    </lineage>
</organism>